<dbReference type="NCBIfam" id="TIGR00303">
    <property type="entry name" value="nicotinate mononucleotide-dependent phosphoribosyltransferase CobT"/>
    <property type="match status" value="1"/>
</dbReference>
<dbReference type="NCBIfam" id="NF003372">
    <property type="entry name" value="PRK04447.1-5"/>
    <property type="match status" value="1"/>
</dbReference>
<organism evidence="2 3">
    <name type="scientific">Methanococcoides methylutens</name>
    <dbReference type="NCBI Taxonomy" id="2226"/>
    <lineage>
        <taxon>Archaea</taxon>
        <taxon>Methanobacteriati</taxon>
        <taxon>Methanobacteriota</taxon>
        <taxon>Stenosarchaea group</taxon>
        <taxon>Methanomicrobia</taxon>
        <taxon>Methanosarcinales</taxon>
        <taxon>Methanosarcinaceae</taxon>
        <taxon>Methanococcoides</taxon>
    </lineage>
</organism>
<dbReference type="InterPro" id="IPR002805">
    <property type="entry name" value="Nict_dMeBzImd_PRibTrfase_arc"/>
</dbReference>
<sequence length="348" mass="36732">MESLIANDKKPEKPLFICVLANTETAYIEKISAAGKTAKLTDYTPTGDAELVETGGIISTPVIPMTPPYNTPTPGLITRASLQLSNVPHLFVNSGLKIAPKVPFEDLKAKPGEDIRKEIAVHDVEVIIERAREVGEKVRDDHDMFVIGESTPAGTTTAMGVLNALGYDGHVSSSSCENPVDLKQKVVCEAMAVSGITKGCLKSDPLRAVSCLGDPMMPATAGLVEGLKGKRVILAGGTQMAAVYAFMKHMGTDLSNVSIVTTSYVADDESANFTEIIGALGADMHAVDPGFGRSSHKGLRQYELGYVKEGVGAGGALYLAGLLGVSVDSIREEIENICVELADLINAE</sequence>
<dbReference type="PANTHER" id="PTHR38811">
    <property type="match status" value="1"/>
</dbReference>
<dbReference type="OrthoDB" id="9136at2157"/>
<dbReference type="RefSeq" id="WP_048193958.1">
    <property type="nucleotide sequence ID" value="NZ_CAAGSM010000003.1"/>
</dbReference>
<name>A0A099T3L4_METMT</name>
<proteinExistence type="inferred from homology"/>
<dbReference type="EMBL" id="JRHO01000010">
    <property type="protein sequence ID" value="KGK98793.1"/>
    <property type="molecule type" value="Genomic_DNA"/>
</dbReference>
<dbReference type="PANTHER" id="PTHR38811:SF1">
    <property type="entry name" value="UPF0284 PROTEIN SLL1500"/>
    <property type="match status" value="1"/>
</dbReference>
<comment type="caution">
    <text evidence="2">The sequence shown here is derived from an EMBL/GenBank/DDBJ whole genome shotgun (WGS) entry which is preliminary data.</text>
</comment>
<dbReference type="InterPro" id="IPR003200">
    <property type="entry name" value="Nict_dMeBzImd_PRibTrfase"/>
</dbReference>
<dbReference type="InterPro" id="IPR036087">
    <property type="entry name" value="Nict_dMeBzImd_PRibTrfase_sf"/>
</dbReference>
<reference evidence="2 3" key="1">
    <citation type="submission" date="2014-09" db="EMBL/GenBank/DDBJ databases">
        <title>Draft genome sequence of an obligately methylotrophic methanogen, Methanococcoides methylutens, isolated from marine sediment.</title>
        <authorList>
            <person name="Guan Y."/>
            <person name="Ngugi D.K."/>
            <person name="Blom J."/>
            <person name="Ali S."/>
            <person name="Ferry J.G."/>
            <person name="Stingl U."/>
        </authorList>
    </citation>
    <scope>NUCLEOTIDE SEQUENCE [LARGE SCALE GENOMIC DNA]</scope>
    <source>
        <strain evidence="2 3">DSM 2657</strain>
    </source>
</reference>
<comment type="similarity">
    <text evidence="1">Belongs to the UPF0284 family.</text>
</comment>
<dbReference type="HAMAP" id="MF_01086">
    <property type="entry name" value="UPF0284"/>
    <property type="match status" value="1"/>
</dbReference>
<accession>A0A099T3L4</accession>
<evidence type="ECO:0000256" key="1">
    <source>
        <dbReference type="HAMAP-Rule" id="MF_01086"/>
    </source>
</evidence>
<gene>
    <name evidence="2" type="ORF">LI82_05715</name>
</gene>
<dbReference type="CDD" id="cd02439">
    <property type="entry name" value="DMB-PRT_CobT"/>
    <property type="match status" value="1"/>
</dbReference>
<dbReference type="AlphaFoldDB" id="A0A099T3L4"/>
<dbReference type="SUPFAM" id="SSF52733">
    <property type="entry name" value="Nicotinate mononucleotide:5,6-dimethylbenzimidazole phosphoribosyltransferase (CobT)"/>
    <property type="match status" value="1"/>
</dbReference>
<dbReference type="Proteomes" id="UP000029859">
    <property type="component" value="Unassembled WGS sequence"/>
</dbReference>
<protein>
    <recommendedName>
        <fullName evidence="1">UPF0284 protein LI82_05715</fullName>
    </recommendedName>
</protein>
<evidence type="ECO:0000313" key="2">
    <source>
        <dbReference type="EMBL" id="KGK98793.1"/>
    </source>
</evidence>
<evidence type="ECO:0000313" key="3">
    <source>
        <dbReference type="Proteomes" id="UP000029859"/>
    </source>
</evidence>
<keyword evidence="3" id="KW-1185">Reference proteome</keyword>
<dbReference type="Gene3D" id="3.40.50.10210">
    <property type="match status" value="1"/>
</dbReference>
<dbReference type="GO" id="GO:0008939">
    <property type="term" value="F:nicotinate-nucleotide-dimethylbenzimidazole phosphoribosyltransferase activity"/>
    <property type="evidence" value="ECO:0007669"/>
    <property type="project" value="InterPro"/>
</dbReference>